<gene>
    <name evidence="2" type="primary">TMEM212</name>
    <name evidence="2" type="ORF">AOXY_G17574</name>
</gene>
<organism evidence="2 3">
    <name type="scientific">Acipenser oxyrinchus oxyrinchus</name>
    <dbReference type="NCBI Taxonomy" id="40147"/>
    <lineage>
        <taxon>Eukaryota</taxon>
        <taxon>Metazoa</taxon>
        <taxon>Chordata</taxon>
        <taxon>Craniata</taxon>
        <taxon>Vertebrata</taxon>
        <taxon>Euteleostomi</taxon>
        <taxon>Actinopterygii</taxon>
        <taxon>Chondrostei</taxon>
        <taxon>Acipenseriformes</taxon>
        <taxon>Acipenseridae</taxon>
        <taxon>Acipenser</taxon>
    </lineage>
</organism>
<dbReference type="Proteomes" id="UP001230051">
    <property type="component" value="Unassembled WGS sequence"/>
</dbReference>
<evidence type="ECO:0000313" key="2">
    <source>
        <dbReference type="EMBL" id="KAK1162671.1"/>
    </source>
</evidence>
<sequence length="187" mass="21202">MGAMYRCIGGTLLAFGLLSFFSGVTAFFPVFSYKPWYIGWSVKIATPIWNGVLAIITGTCVLLVYREQTKRSLWEVSYTFAIMCTMFSPVQFAIAIASILIGPYCYYAFAGAVGTNYLGYAVELPFPYAKFQNVCQDPVFYQWYHLGLQLLDLVTSVIIFCLSLTFIIRLTMRLHQNGNLNKTRHGW</sequence>
<dbReference type="AlphaFoldDB" id="A0AAD8D547"/>
<evidence type="ECO:0000256" key="1">
    <source>
        <dbReference type="SAM" id="Phobius"/>
    </source>
</evidence>
<keyword evidence="1" id="KW-1133">Transmembrane helix</keyword>
<feature type="transmembrane region" description="Helical" evidence="1">
    <location>
        <begin position="153"/>
        <end position="172"/>
    </location>
</feature>
<feature type="transmembrane region" description="Helical" evidence="1">
    <location>
        <begin position="77"/>
        <end position="101"/>
    </location>
</feature>
<accession>A0AAD8D547</accession>
<feature type="transmembrane region" description="Helical" evidence="1">
    <location>
        <begin position="12"/>
        <end position="32"/>
    </location>
</feature>
<keyword evidence="1" id="KW-0472">Membrane</keyword>
<feature type="transmembrane region" description="Helical" evidence="1">
    <location>
        <begin position="44"/>
        <end position="65"/>
    </location>
</feature>
<name>A0AAD8D547_ACIOX</name>
<keyword evidence="3" id="KW-1185">Reference proteome</keyword>
<dbReference type="EMBL" id="JAGXEW010000016">
    <property type="protein sequence ID" value="KAK1162671.1"/>
    <property type="molecule type" value="Genomic_DNA"/>
</dbReference>
<protein>
    <submittedName>
        <fullName evidence="2">Transmembrane protein 212 isoform X1</fullName>
    </submittedName>
</protein>
<evidence type="ECO:0000313" key="3">
    <source>
        <dbReference type="Proteomes" id="UP001230051"/>
    </source>
</evidence>
<comment type="caution">
    <text evidence="2">The sequence shown here is derived from an EMBL/GenBank/DDBJ whole genome shotgun (WGS) entry which is preliminary data.</text>
</comment>
<proteinExistence type="predicted"/>
<reference evidence="2" key="1">
    <citation type="submission" date="2022-02" db="EMBL/GenBank/DDBJ databases">
        <title>Atlantic sturgeon de novo genome assembly.</title>
        <authorList>
            <person name="Stock M."/>
            <person name="Klopp C."/>
            <person name="Guiguen Y."/>
            <person name="Cabau C."/>
            <person name="Parinello H."/>
            <person name="Santidrian Yebra-Pimentel E."/>
            <person name="Kuhl H."/>
            <person name="Dirks R.P."/>
            <person name="Guessner J."/>
            <person name="Wuertz S."/>
            <person name="Du K."/>
            <person name="Schartl M."/>
        </authorList>
    </citation>
    <scope>NUCLEOTIDE SEQUENCE</scope>
    <source>
        <strain evidence="2">STURGEONOMICS-FGT-2020</strain>
        <tissue evidence="2">Whole blood</tissue>
    </source>
</reference>
<keyword evidence="1 2" id="KW-0812">Transmembrane</keyword>